<sequence length="436" mass="50007">MINLSTLRLAYKSVPQQLLSPLTYIPYSLFCGDVYRKKYKELNEILDVKTKEMQHGLLLDYVNESICYTKFYKDFAKSKGFSKVTCLEQVMEFPVISKDDVDSNLDWFLDFRYKNKSFSVSTGGTTGRQTKLLMSNDAFSIEWAFVARYLSNCGVDINTKRLCLRGSDGINSSALFGYNHLYKEMLISPFRLTENNIINAYGEILKYNAEWIHGYPSSVSEFARILKNLNLKIPSVKKVLLVSEKLNIEQELIIRDVFDCDVITFYGMTERVIFAPNQGSSFIPNRLYGLTEEINGELVGTGFINKASRLIRYRTGDEAIVKKDDNDIVYEISALTGRWGKDFLVGNNEAKITMTALNIHSDVLSKILKYQFYQVEKGLCDLLLVPGEILNERDLFLIKKEFNDKVGDELYIEVKVVDCIPLTKRGKHRFIVSELN</sequence>
<dbReference type="PANTHER" id="PTHR36932">
    <property type="entry name" value="CAPSULAR POLYSACCHARIDE BIOSYNTHESIS PROTEIN"/>
    <property type="match status" value="1"/>
</dbReference>
<gene>
    <name evidence="1" type="ORF">ACED33_08260</name>
</gene>
<comment type="caution">
    <text evidence="1">The sequence shown here is derived from an EMBL/GenBank/DDBJ whole genome shotgun (WGS) entry which is preliminary data.</text>
</comment>
<dbReference type="Proteomes" id="UP001569200">
    <property type="component" value="Unassembled WGS sequence"/>
</dbReference>
<name>A0ABV4LS91_VIBSP</name>
<evidence type="ECO:0000313" key="2">
    <source>
        <dbReference type="Proteomes" id="UP001569200"/>
    </source>
</evidence>
<accession>A0ABV4LS91</accession>
<protein>
    <recommendedName>
        <fullName evidence="3">Phenylacetate--CoA ligase family protein</fullName>
    </recommendedName>
</protein>
<dbReference type="InterPro" id="IPR053158">
    <property type="entry name" value="CapK_Type1_Caps_Biosynth"/>
</dbReference>
<dbReference type="EMBL" id="JBGOOW010000006">
    <property type="protein sequence ID" value="MEZ8180665.1"/>
    <property type="molecule type" value="Genomic_DNA"/>
</dbReference>
<evidence type="ECO:0000313" key="1">
    <source>
        <dbReference type="EMBL" id="MEZ8180665.1"/>
    </source>
</evidence>
<dbReference type="SUPFAM" id="SSF56801">
    <property type="entry name" value="Acetyl-CoA synthetase-like"/>
    <property type="match status" value="1"/>
</dbReference>
<keyword evidence="2" id="KW-1185">Reference proteome</keyword>
<organism evidence="1 2">
    <name type="scientific">Vibrio splendidus</name>
    <dbReference type="NCBI Taxonomy" id="29497"/>
    <lineage>
        <taxon>Bacteria</taxon>
        <taxon>Pseudomonadati</taxon>
        <taxon>Pseudomonadota</taxon>
        <taxon>Gammaproteobacteria</taxon>
        <taxon>Vibrionales</taxon>
        <taxon>Vibrionaceae</taxon>
        <taxon>Vibrio</taxon>
    </lineage>
</organism>
<proteinExistence type="predicted"/>
<reference evidence="1 2" key="1">
    <citation type="submission" date="2024-06" db="EMBL/GenBank/DDBJ databases">
        <authorList>
            <person name="Steensen K."/>
            <person name="Seneca J."/>
            <person name="Bartlau N."/>
            <person name="Yu A.X."/>
            <person name="Polz M.F."/>
        </authorList>
    </citation>
    <scope>NUCLEOTIDE SEQUENCE [LARGE SCALE GENOMIC DNA]</scope>
    <source>
        <strain evidence="1 2">1F145</strain>
    </source>
</reference>
<dbReference type="InterPro" id="IPR042099">
    <property type="entry name" value="ANL_N_sf"/>
</dbReference>
<dbReference type="Gene3D" id="3.40.50.12780">
    <property type="entry name" value="N-terminal domain of ligase-like"/>
    <property type="match status" value="1"/>
</dbReference>
<evidence type="ECO:0008006" key="3">
    <source>
        <dbReference type="Google" id="ProtNLM"/>
    </source>
</evidence>
<dbReference type="RefSeq" id="WP_371690742.1">
    <property type="nucleotide sequence ID" value="NZ_JBGONW010000005.1"/>
</dbReference>
<dbReference type="PANTHER" id="PTHR36932:SF1">
    <property type="entry name" value="CAPSULAR POLYSACCHARIDE BIOSYNTHESIS PROTEIN"/>
    <property type="match status" value="1"/>
</dbReference>